<accession>A0A2T2P3Q1</accession>
<evidence type="ECO:0000313" key="3">
    <source>
        <dbReference type="Proteomes" id="UP000240883"/>
    </source>
</evidence>
<dbReference type="OrthoDB" id="2896980at2759"/>
<keyword evidence="3" id="KW-1185">Reference proteome</keyword>
<evidence type="ECO:0000313" key="2">
    <source>
        <dbReference type="EMBL" id="PSN72291.1"/>
    </source>
</evidence>
<evidence type="ECO:0000256" key="1">
    <source>
        <dbReference type="SAM" id="MobiDB-lite"/>
    </source>
</evidence>
<organism evidence="2 3">
    <name type="scientific">Corynespora cassiicola Philippines</name>
    <dbReference type="NCBI Taxonomy" id="1448308"/>
    <lineage>
        <taxon>Eukaryota</taxon>
        <taxon>Fungi</taxon>
        <taxon>Dikarya</taxon>
        <taxon>Ascomycota</taxon>
        <taxon>Pezizomycotina</taxon>
        <taxon>Dothideomycetes</taxon>
        <taxon>Pleosporomycetidae</taxon>
        <taxon>Pleosporales</taxon>
        <taxon>Corynesporascaceae</taxon>
        <taxon>Corynespora</taxon>
    </lineage>
</organism>
<dbReference type="STRING" id="1448308.A0A2T2P3Q1"/>
<feature type="region of interest" description="Disordered" evidence="1">
    <location>
        <begin position="27"/>
        <end position="56"/>
    </location>
</feature>
<proteinExistence type="predicted"/>
<dbReference type="EMBL" id="KZ678130">
    <property type="protein sequence ID" value="PSN72291.1"/>
    <property type="molecule type" value="Genomic_DNA"/>
</dbReference>
<name>A0A2T2P3Q1_CORCC</name>
<reference evidence="2 3" key="1">
    <citation type="journal article" date="2018" name="Front. Microbiol.">
        <title>Genome-Wide Analysis of Corynespora cassiicola Leaf Fall Disease Putative Effectors.</title>
        <authorList>
            <person name="Lopez D."/>
            <person name="Ribeiro S."/>
            <person name="Label P."/>
            <person name="Fumanal B."/>
            <person name="Venisse J.S."/>
            <person name="Kohler A."/>
            <person name="de Oliveira R.R."/>
            <person name="Labutti K."/>
            <person name="Lipzen A."/>
            <person name="Lail K."/>
            <person name="Bauer D."/>
            <person name="Ohm R.A."/>
            <person name="Barry K.W."/>
            <person name="Spatafora J."/>
            <person name="Grigoriev I.V."/>
            <person name="Martin F.M."/>
            <person name="Pujade-Renaud V."/>
        </authorList>
    </citation>
    <scope>NUCLEOTIDE SEQUENCE [LARGE SCALE GENOMIC DNA]</scope>
    <source>
        <strain evidence="2 3">Philippines</strain>
    </source>
</reference>
<sequence>MSTSVSVLDAFDHLIPTYQVWMTDLNREESDENKKQNQPKVHPSGNTTKKQEPPPPRLLLTHETDHELTKKATDLLYVERKEPASRLKIEYVASVPGHLRAEADVSRFSDLYLVHPVSVALGAKFPQTEIEVWPEWHHEDVRVDCSFRSMKSTAGNPATSVAMAIEYKKAGYLEIDHFKEGFKSSLGGDQVPQLMKDTNSLTFLKQATAYAERYRTDFIALFDYRTLILLRFQKNRLAASTVFVEPESFCKALLGFAIIAGEAKGWE</sequence>
<feature type="compositionally biased region" description="Polar residues" evidence="1">
    <location>
        <begin position="36"/>
        <end position="48"/>
    </location>
</feature>
<gene>
    <name evidence="2" type="ORF">BS50DRAFT_658174</name>
</gene>
<dbReference type="Proteomes" id="UP000240883">
    <property type="component" value="Unassembled WGS sequence"/>
</dbReference>
<protein>
    <submittedName>
        <fullName evidence="2">Uncharacterized protein</fullName>
    </submittedName>
</protein>
<dbReference type="AlphaFoldDB" id="A0A2T2P3Q1"/>